<evidence type="ECO:0000313" key="2">
    <source>
        <dbReference type="EMBL" id="MCF6138586.1"/>
    </source>
</evidence>
<feature type="domain" description="DinB-like" evidence="1">
    <location>
        <begin position="4"/>
        <end position="154"/>
    </location>
</feature>
<dbReference type="Gene3D" id="1.20.120.450">
    <property type="entry name" value="dinb family like domain"/>
    <property type="match status" value="1"/>
</dbReference>
<sequence>MSVLELGRQELLTKINEIPEAYWHARISDDSWTVLEVLEHLVLIEKVIKNQFENLLRDGVDRETHEHPVHRSAKRYPAVEAPDYVQPTGAFQTLIDAKGALDQSRQNLLQVLEQVEDREILKKRAFKHPYFGHMQLIQWLDFIGYHERRHLEQIKEILEISSQKRSDSKVSENK</sequence>
<evidence type="ECO:0000313" key="3">
    <source>
        <dbReference type="Proteomes" id="UP001649381"/>
    </source>
</evidence>
<accession>A0ABS9H3A0</accession>
<proteinExistence type="predicted"/>
<dbReference type="InterPro" id="IPR024775">
    <property type="entry name" value="DinB-like"/>
</dbReference>
<keyword evidence="3" id="KW-1185">Reference proteome</keyword>
<gene>
    <name evidence="2" type="ORF">L2716_12685</name>
</gene>
<comment type="caution">
    <text evidence="2">The sequence shown here is derived from an EMBL/GenBank/DDBJ whole genome shotgun (WGS) entry which is preliminary data.</text>
</comment>
<dbReference type="Proteomes" id="UP001649381">
    <property type="component" value="Unassembled WGS sequence"/>
</dbReference>
<dbReference type="Pfam" id="PF12867">
    <property type="entry name" value="DinB_2"/>
    <property type="match status" value="1"/>
</dbReference>
<dbReference type="InterPro" id="IPR034660">
    <property type="entry name" value="DinB/YfiT-like"/>
</dbReference>
<dbReference type="SUPFAM" id="SSF109854">
    <property type="entry name" value="DinB/YfiT-like putative metalloenzymes"/>
    <property type="match status" value="1"/>
</dbReference>
<name>A0ABS9H3A0_9BACL</name>
<evidence type="ECO:0000259" key="1">
    <source>
        <dbReference type="Pfam" id="PF12867"/>
    </source>
</evidence>
<organism evidence="2 3">
    <name type="scientific">Pseudalkalibacillus berkeleyi</name>
    <dbReference type="NCBI Taxonomy" id="1069813"/>
    <lineage>
        <taxon>Bacteria</taxon>
        <taxon>Bacillati</taxon>
        <taxon>Bacillota</taxon>
        <taxon>Bacilli</taxon>
        <taxon>Bacillales</taxon>
        <taxon>Fictibacillaceae</taxon>
        <taxon>Pseudalkalibacillus</taxon>
    </lineage>
</organism>
<reference evidence="2 3" key="1">
    <citation type="submission" date="2022-01" db="EMBL/GenBank/DDBJ databases">
        <title>Alkalihalobacillus sp. EGI L200015, a novel bacterium isolated from a salt lake sediment.</title>
        <authorList>
            <person name="Gao L."/>
            <person name="Fang B.-Z."/>
            <person name="Li W.-J."/>
        </authorList>
    </citation>
    <scope>NUCLEOTIDE SEQUENCE [LARGE SCALE GENOMIC DNA]</scope>
    <source>
        <strain evidence="2 3">KCTC 12718</strain>
    </source>
</reference>
<dbReference type="EMBL" id="JAKIJS010000001">
    <property type="protein sequence ID" value="MCF6138586.1"/>
    <property type="molecule type" value="Genomic_DNA"/>
</dbReference>
<dbReference type="RefSeq" id="WP_236335731.1">
    <property type="nucleotide sequence ID" value="NZ_JAKIJS010000001.1"/>
</dbReference>
<protein>
    <submittedName>
        <fullName evidence="2">DinB family protein</fullName>
    </submittedName>
</protein>